<name>A0A2J7R823_9NEOP</name>
<sequence length="82" mass="9505">MDLLDIVLLSTFSRQLFKWFVQLCSDIVFIIDALGIKSKRSFSVSFLKGRKTHCLCSVFFANFLCECVCMWLCAEVQKRLDV</sequence>
<reference evidence="1 2" key="1">
    <citation type="submission" date="2017-12" db="EMBL/GenBank/DDBJ databases">
        <title>Hemimetabolous genomes reveal molecular basis of termite eusociality.</title>
        <authorList>
            <person name="Harrison M.C."/>
            <person name="Jongepier E."/>
            <person name="Robertson H.M."/>
            <person name="Arning N."/>
            <person name="Bitard-Feildel T."/>
            <person name="Chao H."/>
            <person name="Childers C.P."/>
            <person name="Dinh H."/>
            <person name="Doddapaneni H."/>
            <person name="Dugan S."/>
            <person name="Gowin J."/>
            <person name="Greiner C."/>
            <person name="Han Y."/>
            <person name="Hu H."/>
            <person name="Hughes D.S.T."/>
            <person name="Huylmans A.-K."/>
            <person name="Kemena C."/>
            <person name="Kremer L.P.M."/>
            <person name="Lee S.L."/>
            <person name="Lopez-Ezquerra A."/>
            <person name="Mallet L."/>
            <person name="Monroy-Kuhn J.M."/>
            <person name="Moser A."/>
            <person name="Murali S.C."/>
            <person name="Muzny D.M."/>
            <person name="Otani S."/>
            <person name="Piulachs M.-D."/>
            <person name="Poelchau M."/>
            <person name="Qu J."/>
            <person name="Schaub F."/>
            <person name="Wada-Katsumata A."/>
            <person name="Worley K.C."/>
            <person name="Xie Q."/>
            <person name="Ylla G."/>
            <person name="Poulsen M."/>
            <person name="Gibbs R.A."/>
            <person name="Schal C."/>
            <person name="Richards S."/>
            <person name="Belles X."/>
            <person name="Korb J."/>
            <person name="Bornberg-Bauer E."/>
        </authorList>
    </citation>
    <scope>NUCLEOTIDE SEQUENCE [LARGE SCALE GENOMIC DNA]</scope>
    <source>
        <tissue evidence="1">Whole body</tissue>
    </source>
</reference>
<keyword evidence="2" id="KW-1185">Reference proteome</keyword>
<dbReference type="AlphaFoldDB" id="A0A2J7R823"/>
<dbReference type="InParanoid" id="A0A2J7R823"/>
<gene>
    <name evidence="1" type="ORF">B7P43_G08086</name>
</gene>
<accession>A0A2J7R823</accession>
<dbReference type="EMBL" id="NEVH01006723">
    <property type="protein sequence ID" value="PNF36984.1"/>
    <property type="molecule type" value="Genomic_DNA"/>
</dbReference>
<evidence type="ECO:0000313" key="1">
    <source>
        <dbReference type="EMBL" id="PNF36984.1"/>
    </source>
</evidence>
<comment type="caution">
    <text evidence="1">The sequence shown here is derived from an EMBL/GenBank/DDBJ whole genome shotgun (WGS) entry which is preliminary data.</text>
</comment>
<dbReference type="Proteomes" id="UP000235965">
    <property type="component" value="Unassembled WGS sequence"/>
</dbReference>
<protein>
    <submittedName>
        <fullName evidence="1">Uncharacterized protein</fullName>
    </submittedName>
</protein>
<organism evidence="1 2">
    <name type="scientific">Cryptotermes secundus</name>
    <dbReference type="NCBI Taxonomy" id="105785"/>
    <lineage>
        <taxon>Eukaryota</taxon>
        <taxon>Metazoa</taxon>
        <taxon>Ecdysozoa</taxon>
        <taxon>Arthropoda</taxon>
        <taxon>Hexapoda</taxon>
        <taxon>Insecta</taxon>
        <taxon>Pterygota</taxon>
        <taxon>Neoptera</taxon>
        <taxon>Polyneoptera</taxon>
        <taxon>Dictyoptera</taxon>
        <taxon>Blattodea</taxon>
        <taxon>Blattoidea</taxon>
        <taxon>Termitoidae</taxon>
        <taxon>Kalotermitidae</taxon>
        <taxon>Cryptotermitinae</taxon>
        <taxon>Cryptotermes</taxon>
    </lineage>
</organism>
<proteinExistence type="predicted"/>
<evidence type="ECO:0000313" key="2">
    <source>
        <dbReference type="Proteomes" id="UP000235965"/>
    </source>
</evidence>